<proteinExistence type="predicted"/>
<dbReference type="OrthoDB" id="1804852at2759"/>
<comment type="caution">
    <text evidence="2">The sequence shown here is derived from an EMBL/GenBank/DDBJ whole genome shotgun (WGS) entry which is preliminary data.</text>
</comment>
<sequence>MKFDRFLESLWYIFFSKWSSPSSTSRRDVPLCEIVDNQNSGSGRNHEDDSNQLLDSHELIEAIEDGDNLDLNNNESVNDDEHVPLPKKRKVCFFYSYSTFLILYLLFFLVTAFTYPLKPVCHIDYLYLPVVQNKEKTYVADLSLKFHFINRNKLIPISYDSLNITIYYLPSGPNEIIYFANSIAPGFNQSTGNSNWRAIDVPAPALSSLLQLRGTLRVNLEFDARFHCRFLCKHIRSFFMTADIQVSWTPSEWFEYEDGIIMSEKSS</sequence>
<feature type="transmembrane region" description="Helical" evidence="1">
    <location>
        <begin position="94"/>
        <end position="115"/>
    </location>
</feature>
<gene>
    <name evidence="2" type="ORF">CTI12_AA209690</name>
</gene>
<accession>A0A2U1P025</accession>
<evidence type="ECO:0000256" key="1">
    <source>
        <dbReference type="SAM" id="Phobius"/>
    </source>
</evidence>
<dbReference type="Proteomes" id="UP000245207">
    <property type="component" value="Unassembled WGS sequence"/>
</dbReference>
<keyword evidence="1" id="KW-0472">Membrane</keyword>
<dbReference type="EMBL" id="PKPP01001902">
    <property type="protein sequence ID" value="PWA79088.1"/>
    <property type="molecule type" value="Genomic_DNA"/>
</dbReference>
<organism evidence="2 3">
    <name type="scientific">Artemisia annua</name>
    <name type="common">Sweet wormwood</name>
    <dbReference type="NCBI Taxonomy" id="35608"/>
    <lineage>
        <taxon>Eukaryota</taxon>
        <taxon>Viridiplantae</taxon>
        <taxon>Streptophyta</taxon>
        <taxon>Embryophyta</taxon>
        <taxon>Tracheophyta</taxon>
        <taxon>Spermatophyta</taxon>
        <taxon>Magnoliopsida</taxon>
        <taxon>eudicotyledons</taxon>
        <taxon>Gunneridae</taxon>
        <taxon>Pentapetalae</taxon>
        <taxon>asterids</taxon>
        <taxon>campanulids</taxon>
        <taxon>Asterales</taxon>
        <taxon>Asteraceae</taxon>
        <taxon>Asteroideae</taxon>
        <taxon>Anthemideae</taxon>
        <taxon>Artemisiinae</taxon>
        <taxon>Artemisia</taxon>
    </lineage>
</organism>
<keyword evidence="1" id="KW-1133">Transmembrane helix</keyword>
<dbReference type="AlphaFoldDB" id="A0A2U1P025"/>
<protein>
    <recommendedName>
        <fullName evidence="4">Late embryogenesis abundant protein, LEA-14</fullName>
    </recommendedName>
</protein>
<reference evidence="2 3" key="1">
    <citation type="journal article" date="2018" name="Mol. Plant">
        <title>The genome of Artemisia annua provides insight into the evolution of Asteraceae family and artemisinin biosynthesis.</title>
        <authorList>
            <person name="Shen Q."/>
            <person name="Zhang L."/>
            <person name="Liao Z."/>
            <person name="Wang S."/>
            <person name="Yan T."/>
            <person name="Shi P."/>
            <person name="Liu M."/>
            <person name="Fu X."/>
            <person name="Pan Q."/>
            <person name="Wang Y."/>
            <person name="Lv Z."/>
            <person name="Lu X."/>
            <person name="Zhang F."/>
            <person name="Jiang W."/>
            <person name="Ma Y."/>
            <person name="Chen M."/>
            <person name="Hao X."/>
            <person name="Li L."/>
            <person name="Tang Y."/>
            <person name="Lv G."/>
            <person name="Zhou Y."/>
            <person name="Sun X."/>
            <person name="Brodelius P.E."/>
            <person name="Rose J.K.C."/>
            <person name="Tang K."/>
        </authorList>
    </citation>
    <scope>NUCLEOTIDE SEQUENCE [LARGE SCALE GENOMIC DNA]</scope>
    <source>
        <strain evidence="3">cv. Huhao1</strain>
        <tissue evidence="2">Leaf</tissue>
    </source>
</reference>
<keyword evidence="3" id="KW-1185">Reference proteome</keyword>
<evidence type="ECO:0000313" key="2">
    <source>
        <dbReference type="EMBL" id="PWA79088.1"/>
    </source>
</evidence>
<name>A0A2U1P025_ARTAN</name>
<evidence type="ECO:0008006" key="4">
    <source>
        <dbReference type="Google" id="ProtNLM"/>
    </source>
</evidence>
<evidence type="ECO:0000313" key="3">
    <source>
        <dbReference type="Proteomes" id="UP000245207"/>
    </source>
</evidence>
<keyword evidence="1" id="KW-0812">Transmembrane</keyword>